<dbReference type="PANTHER" id="PTHR43833">
    <property type="entry name" value="POTASSIUM CHANNEL PROTEIN 2-RELATED-RELATED"/>
    <property type="match status" value="1"/>
</dbReference>
<dbReference type="PROSITE" id="PS51201">
    <property type="entry name" value="RCK_N"/>
    <property type="match status" value="1"/>
</dbReference>
<dbReference type="AlphaFoldDB" id="A0A923MJZ9"/>
<protein>
    <submittedName>
        <fullName evidence="3">TrkA family potassium uptake protein</fullName>
    </submittedName>
</protein>
<dbReference type="InterPro" id="IPR036291">
    <property type="entry name" value="NAD(P)-bd_dom_sf"/>
</dbReference>
<dbReference type="PANTHER" id="PTHR43833:SF7">
    <property type="entry name" value="KTR SYSTEM POTASSIUM UPTAKE PROTEIN C"/>
    <property type="match status" value="1"/>
</dbReference>
<reference evidence="3" key="1">
    <citation type="submission" date="2020-08" db="EMBL/GenBank/DDBJ databases">
        <title>Genome public.</title>
        <authorList>
            <person name="Liu C."/>
            <person name="Sun Q."/>
        </authorList>
    </citation>
    <scope>NUCLEOTIDE SEQUENCE</scope>
    <source>
        <strain evidence="3">BX15</strain>
    </source>
</reference>
<evidence type="ECO:0000259" key="1">
    <source>
        <dbReference type="PROSITE" id="PS51201"/>
    </source>
</evidence>
<dbReference type="Gene3D" id="3.30.70.1450">
    <property type="entry name" value="Regulator of K+ conductance, C-terminal domain"/>
    <property type="match status" value="1"/>
</dbReference>
<feature type="domain" description="RCK C-terminal" evidence="2">
    <location>
        <begin position="134"/>
        <end position="215"/>
    </location>
</feature>
<gene>
    <name evidence="3" type="ORF">H8Z83_17865</name>
</gene>
<evidence type="ECO:0000313" key="4">
    <source>
        <dbReference type="Proteomes" id="UP000620327"/>
    </source>
</evidence>
<keyword evidence="4" id="KW-1185">Reference proteome</keyword>
<evidence type="ECO:0000259" key="2">
    <source>
        <dbReference type="PROSITE" id="PS51202"/>
    </source>
</evidence>
<comment type="caution">
    <text evidence="3">The sequence shown here is derived from an EMBL/GenBank/DDBJ whole genome shotgun (WGS) entry which is preliminary data.</text>
</comment>
<organism evidence="3 4">
    <name type="scientific">Dysosmobacter segnis</name>
    <dbReference type="NCBI Taxonomy" id="2763042"/>
    <lineage>
        <taxon>Bacteria</taxon>
        <taxon>Bacillati</taxon>
        <taxon>Bacillota</taxon>
        <taxon>Clostridia</taxon>
        <taxon>Eubacteriales</taxon>
        <taxon>Oscillospiraceae</taxon>
        <taxon>Dysosmobacter</taxon>
    </lineage>
</organism>
<dbReference type="RefSeq" id="WP_187016292.1">
    <property type="nucleotide sequence ID" value="NZ_JACOQI010000035.1"/>
</dbReference>
<proteinExistence type="predicted"/>
<name>A0A923MJZ9_9FIRM</name>
<dbReference type="SUPFAM" id="SSF116726">
    <property type="entry name" value="TrkA C-terminal domain-like"/>
    <property type="match status" value="1"/>
</dbReference>
<dbReference type="GO" id="GO:0006813">
    <property type="term" value="P:potassium ion transport"/>
    <property type="evidence" value="ECO:0007669"/>
    <property type="project" value="InterPro"/>
</dbReference>
<accession>A0A923MJZ9</accession>
<dbReference type="InterPro" id="IPR003148">
    <property type="entry name" value="RCK_N"/>
</dbReference>
<dbReference type="Pfam" id="PF02080">
    <property type="entry name" value="TrkA_C"/>
    <property type="match status" value="1"/>
</dbReference>
<dbReference type="PROSITE" id="PS51202">
    <property type="entry name" value="RCK_C"/>
    <property type="match status" value="1"/>
</dbReference>
<dbReference type="InterPro" id="IPR006037">
    <property type="entry name" value="RCK_C"/>
</dbReference>
<dbReference type="SUPFAM" id="SSF51735">
    <property type="entry name" value="NAD(P)-binding Rossmann-fold domains"/>
    <property type="match status" value="1"/>
</dbReference>
<evidence type="ECO:0000313" key="3">
    <source>
        <dbReference type="EMBL" id="MBC5772152.1"/>
    </source>
</evidence>
<dbReference type="EMBL" id="JACOQI010000035">
    <property type="protein sequence ID" value="MBC5772152.1"/>
    <property type="molecule type" value="Genomic_DNA"/>
</dbReference>
<dbReference type="Pfam" id="PF02254">
    <property type="entry name" value="TrkA_N"/>
    <property type="match status" value="1"/>
</dbReference>
<dbReference type="Proteomes" id="UP000620327">
    <property type="component" value="Unassembled WGS sequence"/>
</dbReference>
<dbReference type="InterPro" id="IPR050721">
    <property type="entry name" value="Trk_Ktr_HKT_K-transport"/>
</dbReference>
<dbReference type="Gene3D" id="3.40.50.720">
    <property type="entry name" value="NAD(P)-binding Rossmann-like Domain"/>
    <property type="match status" value="1"/>
</dbReference>
<dbReference type="GO" id="GO:0008324">
    <property type="term" value="F:monoatomic cation transmembrane transporter activity"/>
    <property type="evidence" value="ECO:0007669"/>
    <property type="project" value="InterPro"/>
</dbReference>
<dbReference type="InterPro" id="IPR036721">
    <property type="entry name" value="RCK_C_sf"/>
</dbReference>
<feature type="domain" description="RCK N-terminal" evidence="1">
    <location>
        <begin position="1"/>
        <end position="118"/>
    </location>
</feature>
<sequence>MKSVLLIGLGRFGRHLAMQLNELGHQVMAVDKDEERVNECMPFVTNAQIGDSTRVDFLRSLGVSNYDVCYVTISGDFQNSLETTSLLKELGANYVVSRAERDVQAKFLLRNGADAVAYPEKQLAKWAAIRYTANHIFSYIELDEQHAIIEVAVPEDWQGHSIGELDIRRKYGVNILGVKRNGKTDVNISPETILDGSLTLLVLGENKALKKQFHL</sequence>